<dbReference type="SUPFAM" id="SSF56784">
    <property type="entry name" value="HAD-like"/>
    <property type="match status" value="1"/>
</dbReference>
<dbReference type="InterPro" id="IPR036412">
    <property type="entry name" value="HAD-like_sf"/>
</dbReference>
<accession>A0A7C2YGQ4</accession>
<name>A0A7C2YGQ4_9CREN</name>
<dbReference type="Gene3D" id="3.40.50.1000">
    <property type="entry name" value="HAD superfamily/HAD-like"/>
    <property type="match status" value="1"/>
</dbReference>
<sequence length="140" mass="16665">MSYCIFVFDIDGVLLDEEEAFLGSIRKRGLKNKGIELLEDRAKKGRVFVLTGRRNAERMKVLLELSEKGLDTKLVSRFIFRNEEIEVREWKLKILGEIAERWKICEIHEDDEELLWKLKKDPRFKGISLFLYREMSPEPF</sequence>
<evidence type="ECO:0008006" key="2">
    <source>
        <dbReference type="Google" id="ProtNLM"/>
    </source>
</evidence>
<evidence type="ECO:0000313" key="1">
    <source>
        <dbReference type="EMBL" id="HEU97237.1"/>
    </source>
</evidence>
<proteinExistence type="predicted"/>
<protein>
    <recommendedName>
        <fullName evidence="2">HAD family hydrolase</fullName>
    </recommendedName>
</protein>
<organism evidence="1">
    <name type="scientific">Fervidicoccus fontis</name>
    <dbReference type="NCBI Taxonomy" id="683846"/>
    <lineage>
        <taxon>Archaea</taxon>
        <taxon>Thermoproteota</taxon>
        <taxon>Thermoprotei</taxon>
        <taxon>Fervidicoccales</taxon>
        <taxon>Fervidicoccaceae</taxon>
        <taxon>Fervidicoccus</taxon>
    </lineage>
</organism>
<dbReference type="EMBL" id="DSFE01000002">
    <property type="protein sequence ID" value="HEU97237.1"/>
    <property type="molecule type" value="Genomic_DNA"/>
</dbReference>
<gene>
    <name evidence="1" type="ORF">ENO36_00060</name>
</gene>
<dbReference type="InterPro" id="IPR023214">
    <property type="entry name" value="HAD_sf"/>
</dbReference>
<reference evidence="1" key="1">
    <citation type="journal article" date="2020" name="mSystems">
        <title>Genome- and Community-Level Interaction Insights into Carbon Utilization and Element Cycling Functions of Hydrothermarchaeota in Hydrothermal Sediment.</title>
        <authorList>
            <person name="Zhou Z."/>
            <person name="Liu Y."/>
            <person name="Xu W."/>
            <person name="Pan J."/>
            <person name="Luo Z.H."/>
            <person name="Li M."/>
        </authorList>
    </citation>
    <scope>NUCLEOTIDE SEQUENCE [LARGE SCALE GENOMIC DNA]</scope>
    <source>
        <strain evidence="1">SpSt-1259</strain>
    </source>
</reference>
<dbReference type="AlphaFoldDB" id="A0A7C2YGQ4"/>
<comment type="caution">
    <text evidence="1">The sequence shown here is derived from an EMBL/GenBank/DDBJ whole genome shotgun (WGS) entry which is preliminary data.</text>
</comment>
<dbReference type="Proteomes" id="UP000885664">
    <property type="component" value="Unassembled WGS sequence"/>
</dbReference>